<proteinExistence type="inferred from homology"/>
<dbReference type="Proteomes" id="UP000430670">
    <property type="component" value="Unassembled WGS sequence"/>
</dbReference>
<evidence type="ECO:0000256" key="1">
    <source>
        <dbReference type="ARBA" id="ARBA00023235"/>
    </source>
</evidence>
<dbReference type="CDD" id="cd03786">
    <property type="entry name" value="GTB_UDP-GlcNAc_2-Epimerase"/>
    <property type="match status" value="1"/>
</dbReference>
<dbReference type="Pfam" id="PF02350">
    <property type="entry name" value="Epimerase_2"/>
    <property type="match status" value="1"/>
</dbReference>
<accession>A0A6I3SKX4</accession>
<dbReference type="GO" id="GO:0008761">
    <property type="term" value="F:UDP-N-acetylglucosamine 2-epimerase activity"/>
    <property type="evidence" value="ECO:0007669"/>
    <property type="project" value="UniProtKB-EC"/>
</dbReference>
<organism evidence="7 8">
    <name type="scientific">Heliobacterium mobile</name>
    <name type="common">Heliobacillus mobilis</name>
    <dbReference type="NCBI Taxonomy" id="28064"/>
    <lineage>
        <taxon>Bacteria</taxon>
        <taxon>Bacillati</taxon>
        <taxon>Bacillota</taxon>
        <taxon>Clostridia</taxon>
        <taxon>Eubacteriales</taxon>
        <taxon>Heliobacteriaceae</taxon>
        <taxon>Heliobacterium</taxon>
    </lineage>
</organism>
<evidence type="ECO:0000313" key="7">
    <source>
        <dbReference type="EMBL" id="MTV49574.1"/>
    </source>
</evidence>
<comment type="similarity">
    <text evidence="2 5">Belongs to the UDP-N-acetylglucosamine 2-epimerase family.</text>
</comment>
<evidence type="ECO:0000313" key="8">
    <source>
        <dbReference type="Proteomes" id="UP000430670"/>
    </source>
</evidence>
<evidence type="ECO:0000256" key="5">
    <source>
        <dbReference type="RuleBase" id="RU003513"/>
    </source>
</evidence>
<sequence length="387" mass="43079">MPTPIKVLSIFGTRPEAIKMAPVVKALERCPEQIISKVAVTAQHREMLDQVLKLFQITPDYDLNIMAPEQTLYDVTSKALLGLKPVLEAERPDVVLVHGDTTTTFVASLAAYYQQIAVGHVEAGLRTHNKYSPFPEEMNRKLTGAIATLHFAPTSTSQQNLRQEGVSEDNIYITGNTVIDALLATVRPDYEFIDPALNKIDFKNREILLVTTHRRENLGEPMRQVYRALYTVLESRPQAEIIFPVHKNPAVRRVVSEVLGEHPRVHLVEPMDYEPFVNLMARATLVLTDSGGMQEEAPSLGKPVLVLRDTTERPEAVVAGTVKLVGTDAETIIRETLSLLEDRSAYDSMANAVNPYGDGKASERTVQAILHHFGRSEAKPEEFNPVK</sequence>
<feature type="domain" description="UDP-N-acetylglucosamine 2-epimerase" evidence="6">
    <location>
        <begin position="33"/>
        <end position="369"/>
    </location>
</feature>
<gene>
    <name evidence="7" type="ORF">GJ688_11360</name>
</gene>
<dbReference type="InterPro" id="IPR003331">
    <property type="entry name" value="UDP_GlcNAc_Epimerase_2_dom"/>
</dbReference>
<dbReference type="NCBIfam" id="TIGR00236">
    <property type="entry name" value="wecB"/>
    <property type="match status" value="1"/>
</dbReference>
<evidence type="ECO:0000256" key="3">
    <source>
        <dbReference type="ARBA" id="ARBA00038858"/>
    </source>
</evidence>
<name>A0A6I3SKX4_HELMO</name>
<dbReference type="PANTHER" id="PTHR43174">
    <property type="entry name" value="UDP-N-ACETYLGLUCOSAMINE 2-EPIMERASE"/>
    <property type="match status" value="1"/>
</dbReference>
<dbReference type="RefSeq" id="WP_155476673.1">
    <property type="nucleotide sequence ID" value="NZ_WNKU01000012.1"/>
</dbReference>
<evidence type="ECO:0000256" key="2">
    <source>
        <dbReference type="ARBA" id="ARBA00038209"/>
    </source>
</evidence>
<dbReference type="AlphaFoldDB" id="A0A6I3SKX4"/>
<dbReference type="PANTHER" id="PTHR43174:SF2">
    <property type="entry name" value="UDP-N-ACETYLGLUCOSAMINE 2-EPIMERASE"/>
    <property type="match status" value="1"/>
</dbReference>
<dbReference type="EC" id="5.1.3.14" evidence="3"/>
<reference evidence="7 8" key="1">
    <citation type="submission" date="2019-11" db="EMBL/GenBank/DDBJ databases">
        <title>Whole-genome sequence of a the green, strictly anaerobic photosynthetic bacterium Heliobacillus mobilis DSM 6151.</title>
        <authorList>
            <person name="Kyndt J.A."/>
            <person name="Meyer T.E."/>
        </authorList>
    </citation>
    <scope>NUCLEOTIDE SEQUENCE [LARGE SCALE GENOMIC DNA]</scope>
    <source>
        <strain evidence="7 8">DSM 6151</strain>
    </source>
</reference>
<keyword evidence="8" id="KW-1185">Reference proteome</keyword>
<protein>
    <recommendedName>
        <fullName evidence="3">UDP-N-acetylglucosamine 2-epimerase (non-hydrolyzing)</fullName>
        <ecNumber evidence="3">5.1.3.14</ecNumber>
    </recommendedName>
    <alternativeName>
        <fullName evidence="4">UDP-GlcNAc-2-epimerase</fullName>
    </alternativeName>
</protein>
<evidence type="ECO:0000259" key="6">
    <source>
        <dbReference type="Pfam" id="PF02350"/>
    </source>
</evidence>
<dbReference type="OrthoDB" id="9803238at2"/>
<dbReference type="InterPro" id="IPR029767">
    <property type="entry name" value="WecB-like"/>
</dbReference>
<dbReference type="FunFam" id="3.40.50.2000:FF:000043">
    <property type="entry name" value="UDP-N-acetylglucosamine 2-epimerase"/>
    <property type="match status" value="1"/>
</dbReference>
<dbReference type="SUPFAM" id="SSF53756">
    <property type="entry name" value="UDP-Glycosyltransferase/glycogen phosphorylase"/>
    <property type="match status" value="1"/>
</dbReference>
<evidence type="ECO:0000256" key="4">
    <source>
        <dbReference type="ARBA" id="ARBA00079400"/>
    </source>
</evidence>
<dbReference type="EMBL" id="WNKU01000012">
    <property type="protein sequence ID" value="MTV49574.1"/>
    <property type="molecule type" value="Genomic_DNA"/>
</dbReference>
<keyword evidence="1 5" id="KW-0413">Isomerase</keyword>
<dbReference type="Gene3D" id="3.40.50.2000">
    <property type="entry name" value="Glycogen Phosphorylase B"/>
    <property type="match status" value="2"/>
</dbReference>
<comment type="caution">
    <text evidence="7">The sequence shown here is derived from an EMBL/GenBank/DDBJ whole genome shotgun (WGS) entry which is preliminary data.</text>
</comment>